<dbReference type="SUPFAM" id="SSF64268">
    <property type="entry name" value="PX domain"/>
    <property type="match status" value="1"/>
</dbReference>
<dbReference type="InterPro" id="IPR001683">
    <property type="entry name" value="PX_dom"/>
</dbReference>
<evidence type="ECO:0000256" key="5">
    <source>
        <dbReference type="ARBA" id="ARBA00023121"/>
    </source>
</evidence>
<comment type="similarity">
    <text evidence="2">Belongs to the sorting nexin family.</text>
</comment>
<comment type="subcellular location">
    <subcellularLocation>
        <location evidence="1">Cytoplasmic vesicle membrane</location>
        <topology evidence="1">Peripheral membrane protein</topology>
        <orientation evidence="1">Cytoplasmic side</orientation>
    </subcellularLocation>
</comment>
<gene>
    <name evidence="10" type="primary">LOC100906075</name>
</gene>
<reference evidence="10" key="1">
    <citation type="submission" date="2025-08" db="UniProtKB">
        <authorList>
            <consortium name="RefSeq"/>
        </authorList>
    </citation>
    <scope>IDENTIFICATION</scope>
</reference>
<dbReference type="SMART" id="SM00312">
    <property type="entry name" value="PX"/>
    <property type="match status" value="1"/>
</dbReference>
<name>A0AAJ6VYP0_9ACAR</name>
<evidence type="ECO:0000313" key="10">
    <source>
        <dbReference type="RefSeq" id="XP_003744933.1"/>
    </source>
</evidence>
<dbReference type="InterPro" id="IPR036871">
    <property type="entry name" value="PX_dom_sf"/>
</dbReference>
<protein>
    <submittedName>
        <fullName evidence="10">Sorting nexin-24 isoform X2</fullName>
    </submittedName>
</protein>
<dbReference type="RefSeq" id="XP_003744933.1">
    <property type="nucleotide sequence ID" value="XM_003744885.3"/>
</dbReference>
<dbReference type="AlphaFoldDB" id="A0AAJ6VYP0"/>
<keyword evidence="9" id="KW-1185">Reference proteome</keyword>
<dbReference type="PANTHER" id="PTHR15813">
    <property type="entry name" value="SORTING NEXIN-22 AND 24"/>
    <property type="match status" value="1"/>
</dbReference>
<evidence type="ECO:0000256" key="2">
    <source>
        <dbReference type="ARBA" id="ARBA00010883"/>
    </source>
</evidence>
<sequence length="154" mass="17878">MKILIPSTRTVEHNSNKYVLYTVQVVDNYISLKFERRYSDFHSLNKTLRRLYPNLELPEFPPKKIRNLNDRVTQERKVLLEAYLQSAVDQLCYDLPGCLQDFLDLDKSTIGLLNDEDISSDHQPILSFVEEPFKLSESPTLPNTIVDATLDAIY</sequence>
<dbReference type="PROSITE" id="PS50195">
    <property type="entry name" value="PX"/>
    <property type="match status" value="1"/>
</dbReference>
<evidence type="ECO:0000256" key="3">
    <source>
        <dbReference type="ARBA" id="ARBA00022448"/>
    </source>
</evidence>
<dbReference type="GO" id="GO:0030659">
    <property type="term" value="C:cytoplasmic vesicle membrane"/>
    <property type="evidence" value="ECO:0007669"/>
    <property type="project" value="UniProtKB-SubCell"/>
</dbReference>
<keyword evidence="3" id="KW-0813">Transport</keyword>
<keyword evidence="6" id="KW-0472">Membrane</keyword>
<evidence type="ECO:0000313" key="9">
    <source>
        <dbReference type="Proteomes" id="UP000694867"/>
    </source>
</evidence>
<dbReference type="KEGG" id="goe:100906075"/>
<evidence type="ECO:0000256" key="6">
    <source>
        <dbReference type="ARBA" id="ARBA00023136"/>
    </source>
</evidence>
<dbReference type="GO" id="GO:0015031">
    <property type="term" value="P:protein transport"/>
    <property type="evidence" value="ECO:0007669"/>
    <property type="project" value="UniProtKB-KW"/>
</dbReference>
<evidence type="ECO:0000256" key="4">
    <source>
        <dbReference type="ARBA" id="ARBA00022927"/>
    </source>
</evidence>
<dbReference type="GeneID" id="100906075"/>
<accession>A0AAJ6VYP0</accession>
<evidence type="ECO:0000256" key="7">
    <source>
        <dbReference type="ARBA" id="ARBA00023329"/>
    </source>
</evidence>
<organism evidence="9 10">
    <name type="scientific">Galendromus occidentalis</name>
    <name type="common">western predatory mite</name>
    <dbReference type="NCBI Taxonomy" id="34638"/>
    <lineage>
        <taxon>Eukaryota</taxon>
        <taxon>Metazoa</taxon>
        <taxon>Ecdysozoa</taxon>
        <taxon>Arthropoda</taxon>
        <taxon>Chelicerata</taxon>
        <taxon>Arachnida</taxon>
        <taxon>Acari</taxon>
        <taxon>Parasitiformes</taxon>
        <taxon>Mesostigmata</taxon>
        <taxon>Gamasina</taxon>
        <taxon>Phytoseioidea</taxon>
        <taxon>Phytoseiidae</taxon>
        <taxon>Typhlodrominae</taxon>
        <taxon>Galendromus</taxon>
    </lineage>
</organism>
<evidence type="ECO:0000259" key="8">
    <source>
        <dbReference type="PROSITE" id="PS50195"/>
    </source>
</evidence>
<dbReference type="PANTHER" id="PTHR15813:SF9">
    <property type="entry name" value="PX DOMAIN-CONTAINING PROTEIN"/>
    <property type="match status" value="1"/>
</dbReference>
<dbReference type="InterPro" id="IPR052467">
    <property type="entry name" value="Sorting_nexin_PX-domain"/>
</dbReference>
<keyword evidence="4" id="KW-0653">Protein transport</keyword>
<proteinExistence type="inferred from homology"/>
<dbReference type="GO" id="GO:1901981">
    <property type="term" value="F:phosphatidylinositol phosphate binding"/>
    <property type="evidence" value="ECO:0007669"/>
    <property type="project" value="TreeGrafter"/>
</dbReference>
<dbReference type="Pfam" id="PF00787">
    <property type="entry name" value="PX"/>
    <property type="match status" value="1"/>
</dbReference>
<feature type="domain" description="PX" evidence="8">
    <location>
        <begin position="1"/>
        <end position="135"/>
    </location>
</feature>
<dbReference type="Proteomes" id="UP000694867">
    <property type="component" value="Unplaced"/>
</dbReference>
<evidence type="ECO:0000256" key="1">
    <source>
        <dbReference type="ARBA" id="ARBA00004180"/>
    </source>
</evidence>
<keyword evidence="5" id="KW-0446">Lipid-binding</keyword>
<keyword evidence="7" id="KW-0968">Cytoplasmic vesicle</keyword>
<dbReference type="Gene3D" id="3.30.1520.10">
    <property type="entry name" value="Phox-like domain"/>
    <property type="match status" value="1"/>
</dbReference>